<sequence>MASETRQSIVGNETERLLFCTGFYIRITWLVKPSCQELIDMDKRAST</sequence>
<protein>
    <submittedName>
        <fullName evidence="1">Uncharacterized protein</fullName>
    </submittedName>
</protein>
<dbReference type="EMBL" id="GBXM01091600">
    <property type="protein sequence ID" value="JAH16977.1"/>
    <property type="molecule type" value="Transcribed_RNA"/>
</dbReference>
<organism evidence="1">
    <name type="scientific">Anguilla anguilla</name>
    <name type="common">European freshwater eel</name>
    <name type="synonym">Muraena anguilla</name>
    <dbReference type="NCBI Taxonomy" id="7936"/>
    <lineage>
        <taxon>Eukaryota</taxon>
        <taxon>Metazoa</taxon>
        <taxon>Chordata</taxon>
        <taxon>Craniata</taxon>
        <taxon>Vertebrata</taxon>
        <taxon>Euteleostomi</taxon>
        <taxon>Actinopterygii</taxon>
        <taxon>Neopterygii</taxon>
        <taxon>Teleostei</taxon>
        <taxon>Anguilliformes</taxon>
        <taxon>Anguillidae</taxon>
        <taxon>Anguilla</taxon>
    </lineage>
</organism>
<evidence type="ECO:0000313" key="1">
    <source>
        <dbReference type="EMBL" id="JAH16977.1"/>
    </source>
</evidence>
<name>A0A0E9QKD8_ANGAN</name>
<dbReference type="AlphaFoldDB" id="A0A0E9QKD8"/>
<reference evidence="1" key="2">
    <citation type="journal article" date="2015" name="Fish Shellfish Immunol.">
        <title>Early steps in the European eel (Anguilla anguilla)-Vibrio vulnificus interaction in the gills: Role of the RtxA13 toxin.</title>
        <authorList>
            <person name="Callol A."/>
            <person name="Pajuelo D."/>
            <person name="Ebbesson L."/>
            <person name="Teles M."/>
            <person name="MacKenzie S."/>
            <person name="Amaro C."/>
        </authorList>
    </citation>
    <scope>NUCLEOTIDE SEQUENCE</scope>
</reference>
<reference evidence="1" key="1">
    <citation type="submission" date="2014-11" db="EMBL/GenBank/DDBJ databases">
        <authorList>
            <person name="Amaro Gonzalez C."/>
        </authorList>
    </citation>
    <scope>NUCLEOTIDE SEQUENCE</scope>
</reference>
<proteinExistence type="predicted"/>
<accession>A0A0E9QKD8</accession>